<keyword evidence="6" id="KW-0675">Receptor</keyword>
<dbReference type="InterPro" id="IPR016130">
    <property type="entry name" value="Tyr_Pase_AS"/>
</dbReference>
<dbReference type="CDD" id="cd00047">
    <property type="entry name" value="PTPc"/>
    <property type="match status" value="2"/>
</dbReference>
<dbReference type="PROSITE" id="PS50055">
    <property type="entry name" value="TYR_PHOSPHATASE_PTP"/>
    <property type="match status" value="2"/>
</dbReference>
<comment type="catalytic activity">
    <reaction evidence="2">
        <text>O-phospho-L-tyrosyl-[protein] + H2O = L-tyrosyl-[protein] + phosphate</text>
        <dbReference type="Rhea" id="RHEA:10684"/>
        <dbReference type="Rhea" id="RHEA-COMP:10136"/>
        <dbReference type="Rhea" id="RHEA-COMP:20101"/>
        <dbReference type="ChEBI" id="CHEBI:15377"/>
        <dbReference type="ChEBI" id="CHEBI:43474"/>
        <dbReference type="ChEBI" id="CHEBI:46858"/>
        <dbReference type="ChEBI" id="CHEBI:61978"/>
        <dbReference type="EC" id="3.1.3.48"/>
    </reaction>
</comment>
<dbReference type="CDD" id="cd00096">
    <property type="entry name" value="Ig"/>
    <property type="match status" value="1"/>
</dbReference>
<keyword evidence="1" id="KW-0904">Protein phosphatase</keyword>
<evidence type="ECO:0000256" key="1">
    <source>
        <dbReference type="ARBA" id="ARBA00022912"/>
    </source>
</evidence>
<dbReference type="InterPro" id="IPR003599">
    <property type="entry name" value="Ig_sub"/>
</dbReference>
<evidence type="ECO:0000313" key="7">
    <source>
        <dbReference type="Proteomes" id="UP001174909"/>
    </source>
</evidence>
<evidence type="ECO:0000256" key="2">
    <source>
        <dbReference type="ARBA" id="ARBA00051722"/>
    </source>
</evidence>
<dbReference type="SUPFAM" id="SSF52799">
    <property type="entry name" value="(Phosphotyrosine protein) phosphatases II"/>
    <property type="match status" value="2"/>
</dbReference>
<dbReference type="InterPro" id="IPR029021">
    <property type="entry name" value="Prot-tyrosine_phosphatase-like"/>
</dbReference>
<name>A0AA35RT25_GEOBA</name>
<dbReference type="InterPro" id="IPR000242">
    <property type="entry name" value="PTP_cat"/>
</dbReference>
<organism evidence="6 7">
    <name type="scientific">Geodia barretti</name>
    <name type="common">Barrett's horny sponge</name>
    <dbReference type="NCBI Taxonomy" id="519541"/>
    <lineage>
        <taxon>Eukaryota</taxon>
        <taxon>Metazoa</taxon>
        <taxon>Porifera</taxon>
        <taxon>Demospongiae</taxon>
        <taxon>Heteroscleromorpha</taxon>
        <taxon>Tetractinellida</taxon>
        <taxon>Astrophorina</taxon>
        <taxon>Geodiidae</taxon>
        <taxon>Geodia</taxon>
    </lineage>
</organism>
<proteinExistence type="predicted"/>
<dbReference type="InterPro" id="IPR000387">
    <property type="entry name" value="Tyr_Pase_dom"/>
</dbReference>
<evidence type="ECO:0000313" key="6">
    <source>
        <dbReference type="EMBL" id="CAI8016762.1"/>
    </source>
</evidence>
<dbReference type="PANTHER" id="PTHR19134:SF449">
    <property type="entry name" value="TYROSINE-PROTEIN PHOSPHATASE 1"/>
    <property type="match status" value="1"/>
</dbReference>
<dbReference type="InterPro" id="IPR036179">
    <property type="entry name" value="Ig-like_dom_sf"/>
</dbReference>
<sequence>MTVSHLHYTAWPDHGVPDNVMSLIAFIRHVRKLHPVSHQQPLLVHCSAGVGRTGTLILLDIIMQQMKTEGTISVLHWLRNLRMQRMKMVQSQQQYEFIHCGLSELVVCGETEVAAANLRIALKNLTNKGPDGLTGFQRQMKGEDVVVYCDIDLIGVVRGRDVAVEVTWFQEGVPVRPDSRLTISGATGDVGGVHSSLTFSPVHFSDMATYECRVTLTPLLGPASPVSSSASIFLNISTRSSFEYVINNHNNGDYVRHQRNARKRYSFKEGNLSIARKSYPTGSVGEGSIGEGEEGKTEDIEMEGPLVNVVVDDETLADIDPIPTERFPEYVRDMLYGEEHKLKEEFSAMGKLPQPPSTVAVLPHNKAHNRFNNIYPLSHLHYTAWPDHGVPDNVMSLIAFIRHVRKLHPVSHQQPLLVHCSAGVGRTGTLILLDIIMQQMKTEGTISVLHWLRNLRMQRMKMVQSQNQYEFIHCGLSELVVCGETEVAAANLRIAIKTLKNKGPVGFTGFQRQMQDHYVFCHEVVNMYLDNFDTYANFEFKEVI</sequence>
<feature type="domain" description="Ig-like" evidence="5">
    <location>
        <begin position="130"/>
        <end position="233"/>
    </location>
</feature>
<evidence type="ECO:0000259" key="5">
    <source>
        <dbReference type="PROSITE" id="PS50835"/>
    </source>
</evidence>
<reference evidence="6" key="1">
    <citation type="submission" date="2023-03" db="EMBL/GenBank/DDBJ databases">
        <authorList>
            <person name="Steffen K."/>
            <person name="Cardenas P."/>
        </authorList>
    </citation>
    <scope>NUCLEOTIDE SEQUENCE</scope>
</reference>
<dbReference type="Proteomes" id="UP001174909">
    <property type="component" value="Unassembled WGS sequence"/>
</dbReference>
<dbReference type="Gene3D" id="3.90.190.10">
    <property type="entry name" value="Protein tyrosine phosphatase superfamily"/>
    <property type="match status" value="2"/>
</dbReference>
<evidence type="ECO:0000259" key="3">
    <source>
        <dbReference type="PROSITE" id="PS50055"/>
    </source>
</evidence>
<comment type="caution">
    <text evidence="6">The sequence shown here is derived from an EMBL/GenBank/DDBJ whole genome shotgun (WGS) entry which is preliminary data.</text>
</comment>
<dbReference type="SMART" id="SM00194">
    <property type="entry name" value="PTPc"/>
    <property type="match status" value="1"/>
</dbReference>
<dbReference type="InterPro" id="IPR013783">
    <property type="entry name" value="Ig-like_fold"/>
</dbReference>
<accession>A0AA35RT25</accession>
<dbReference type="PRINTS" id="PR00700">
    <property type="entry name" value="PRTYPHPHTASE"/>
</dbReference>
<dbReference type="PROSITE" id="PS50056">
    <property type="entry name" value="TYR_PHOSPHATASE_2"/>
    <property type="match status" value="2"/>
</dbReference>
<feature type="domain" description="Tyrosine specific protein phosphatases" evidence="4">
    <location>
        <begin position="21"/>
        <end position="96"/>
    </location>
</feature>
<dbReference type="PROSITE" id="PS00383">
    <property type="entry name" value="TYR_PHOSPHATASE_1"/>
    <property type="match status" value="2"/>
</dbReference>
<feature type="domain" description="Tyrosine-protein phosphatase" evidence="3">
    <location>
        <begin position="377"/>
        <end position="479"/>
    </location>
</feature>
<dbReference type="GO" id="GO:0004725">
    <property type="term" value="F:protein tyrosine phosphatase activity"/>
    <property type="evidence" value="ECO:0007669"/>
    <property type="project" value="UniProtKB-EC"/>
</dbReference>
<dbReference type="Gene3D" id="2.60.40.10">
    <property type="entry name" value="Immunoglobulins"/>
    <property type="match status" value="1"/>
</dbReference>
<gene>
    <name evidence="6" type="ORF">GBAR_LOCUS10261</name>
</gene>
<dbReference type="SUPFAM" id="SSF48726">
    <property type="entry name" value="Immunoglobulin"/>
    <property type="match status" value="1"/>
</dbReference>
<dbReference type="InterPro" id="IPR003595">
    <property type="entry name" value="Tyr_Pase_cat"/>
</dbReference>
<feature type="domain" description="Tyrosine specific protein phosphatases" evidence="4">
    <location>
        <begin position="395"/>
        <end position="470"/>
    </location>
</feature>
<feature type="domain" description="Tyrosine-protein phosphatase" evidence="3">
    <location>
        <begin position="1"/>
        <end position="105"/>
    </location>
</feature>
<dbReference type="EMBL" id="CASHTH010001560">
    <property type="protein sequence ID" value="CAI8016762.1"/>
    <property type="molecule type" value="Genomic_DNA"/>
</dbReference>
<dbReference type="SMART" id="SM00404">
    <property type="entry name" value="PTPc_motif"/>
    <property type="match status" value="2"/>
</dbReference>
<dbReference type="PANTHER" id="PTHR19134">
    <property type="entry name" value="RECEPTOR-TYPE TYROSINE-PROTEIN PHOSPHATASE"/>
    <property type="match status" value="1"/>
</dbReference>
<keyword evidence="1" id="KW-0378">Hydrolase</keyword>
<keyword evidence="7" id="KW-1185">Reference proteome</keyword>
<dbReference type="SMART" id="SM00409">
    <property type="entry name" value="IG"/>
    <property type="match status" value="1"/>
</dbReference>
<dbReference type="InterPro" id="IPR050348">
    <property type="entry name" value="Protein-Tyr_Phosphatase"/>
</dbReference>
<evidence type="ECO:0000259" key="4">
    <source>
        <dbReference type="PROSITE" id="PS50056"/>
    </source>
</evidence>
<dbReference type="InterPro" id="IPR007110">
    <property type="entry name" value="Ig-like_dom"/>
</dbReference>
<dbReference type="PROSITE" id="PS50835">
    <property type="entry name" value="IG_LIKE"/>
    <property type="match status" value="1"/>
</dbReference>
<protein>
    <submittedName>
        <fullName evidence="6">Receptor-type tyrosine-protein phosphatase zeta</fullName>
    </submittedName>
</protein>
<dbReference type="AlphaFoldDB" id="A0AA35RT25"/>
<dbReference type="Pfam" id="PF00102">
    <property type="entry name" value="Y_phosphatase"/>
    <property type="match status" value="2"/>
</dbReference>